<dbReference type="VEuPathDB" id="FungiDB:VP01_3094g4"/>
<dbReference type="Pfam" id="PF13359">
    <property type="entry name" value="DDE_Tnp_4"/>
    <property type="match status" value="1"/>
</dbReference>
<evidence type="ECO:0000256" key="2">
    <source>
        <dbReference type="ARBA" id="ARBA00022723"/>
    </source>
</evidence>
<keyword evidence="5" id="KW-1185">Reference proteome</keyword>
<proteinExistence type="predicted"/>
<dbReference type="AlphaFoldDB" id="A0A0L6UZH4"/>
<evidence type="ECO:0000313" key="5">
    <source>
        <dbReference type="Proteomes" id="UP000037035"/>
    </source>
</evidence>
<evidence type="ECO:0000313" key="4">
    <source>
        <dbReference type="EMBL" id="KNZ53946.1"/>
    </source>
</evidence>
<evidence type="ECO:0000256" key="1">
    <source>
        <dbReference type="ARBA" id="ARBA00001968"/>
    </source>
</evidence>
<feature type="domain" description="DDE Tnp4" evidence="3">
    <location>
        <begin position="293"/>
        <end position="345"/>
    </location>
</feature>
<dbReference type="OrthoDB" id="1681765at2759"/>
<name>A0A0L6UZH4_9BASI</name>
<dbReference type="Proteomes" id="UP000037035">
    <property type="component" value="Unassembled WGS sequence"/>
</dbReference>
<protein>
    <recommendedName>
        <fullName evidence="3">DDE Tnp4 domain-containing protein</fullName>
    </recommendedName>
</protein>
<comment type="cofactor">
    <cofactor evidence="1">
        <name>a divalent metal cation</name>
        <dbReference type="ChEBI" id="CHEBI:60240"/>
    </cofactor>
</comment>
<organism evidence="4 5">
    <name type="scientific">Puccinia sorghi</name>
    <dbReference type="NCBI Taxonomy" id="27349"/>
    <lineage>
        <taxon>Eukaryota</taxon>
        <taxon>Fungi</taxon>
        <taxon>Dikarya</taxon>
        <taxon>Basidiomycota</taxon>
        <taxon>Pucciniomycotina</taxon>
        <taxon>Pucciniomycetes</taxon>
        <taxon>Pucciniales</taxon>
        <taxon>Pucciniaceae</taxon>
        <taxon>Puccinia</taxon>
    </lineage>
</organism>
<gene>
    <name evidence="4" type="ORF">VP01_3094g4</name>
</gene>
<dbReference type="GO" id="GO:0046872">
    <property type="term" value="F:metal ion binding"/>
    <property type="evidence" value="ECO:0007669"/>
    <property type="project" value="UniProtKB-KW"/>
</dbReference>
<keyword evidence="2" id="KW-0479">Metal-binding</keyword>
<evidence type="ECO:0000259" key="3">
    <source>
        <dbReference type="Pfam" id="PF13359"/>
    </source>
</evidence>
<comment type="caution">
    <text evidence="4">The sequence shown here is derived from an EMBL/GenBank/DDBJ whole genome shotgun (WGS) entry which is preliminary data.</text>
</comment>
<accession>A0A0L6UZH4</accession>
<dbReference type="EMBL" id="LAVV01008051">
    <property type="protein sequence ID" value="KNZ53946.1"/>
    <property type="molecule type" value="Genomic_DNA"/>
</dbReference>
<reference evidence="4 5" key="1">
    <citation type="submission" date="2015-08" db="EMBL/GenBank/DDBJ databases">
        <title>Next Generation Sequencing and Analysis of the Genome of Puccinia sorghi L Schw, the Causal Agent of Maize Common Rust.</title>
        <authorList>
            <person name="Rochi L."/>
            <person name="Burguener G."/>
            <person name="Darino M."/>
            <person name="Turjanski A."/>
            <person name="Kreff E."/>
            <person name="Dieguez M.J."/>
            <person name="Sacco F."/>
        </authorList>
    </citation>
    <scope>NUCLEOTIDE SEQUENCE [LARGE SCALE GENOMIC DNA]</scope>
    <source>
        <strain evidence="4 5">RO10H11247</strain>
    </source>
</reference>
<dbReference type="InterPro" id="IPR027806">
    <property type="entry name" value="HARBI1_dom"/>
</dbReference>
<sequence length="422" mass="48821">MTLGGNYKKAIQVPRQISFPRVIPLVGKGVVSAYLWKHLPEGGTKFYLLPREILQWIQKKPTAECCHGHSPHDTATIYLKIPSPQIPYNNLELTGSSYTHSNRHGNPHRCVDVLRITSSTFFFTCEQLFKIENDLRQISTLWTNHFKVQTSFFHVFGVPKYTGTTSPTVGKIHHFTPNQPFRQSHCIKPKIKPVLQKMLRHFGRCSHPCLGPCPPSFCLPQLQGIPLPECNGYLKFQYENHTSLCWMVRNCSQFAFLGDKITLARASSSRSKVFVRLIFWTLQLMFLVCFRPSNREELFNLHHSSLRQFIERMLGVLKLWFKILAVKFQINLKQQYDKFIACACVHNMKPRCNGKSHLIFWEAEHSSNKESRISVKDTAEDYNSQTATSNHYPKECENWRDGMAEAMWKQYVATSEKRFGSS</sequence>